<proteinExistence type="inferred from homology"/>
<keyword evidence="9" id="KW-0496">Mitochondrion</keyword>
<dbReference type="OMA" id="SEMTHVA"/>
<evidence type="ECO:0000256" key="6">
    <source>
        <dbReference type="ARBA" id="ARBA00016741"/>
    </source>
</evidence>
<dbReference type="Gene3D" id="3.30.830.10">
    <property type="entry name" value="Metalloenzyme, LuxS/M16 peptidase-like"/>
    <property type="match status" value="2"/>
</dbReference>
<evidence type="ECO:0000256" key="11">
    <source>
        <dbReference type="ARBA" id="ARBA00030006"/>
    </source>
</evidence>
<evidence type="ECO:0000313" key="16">
    <source>
        <dbReference type="Proteomes" id="UP000504633"/>
    </source>
</evidence>
<dbReference type="PANTHER" id="PTHR11851:SF49">
    <property type="entry name" value="MITOCHONDRIAL-PROCESSING PEPTIDASE SUBUNIT ALPHA"/>
    <property type="match status" value="1"/>
</dbReference>
<dbReference type="Pfam" id="PF00675">
    <property type="entry name" value="Peptidase_M16"/>
    <property type="match status" value="1"/>
</dbReference>
<evidence type="ECO:0000259" key="14">
    <source>
        <dbReference type="Pfam" id="PF00675"/>
    </source>
</evidence>
<dbReference type="InterPro" id="IPR011249">
    <property type="entry name" value="Metalloenz_LuxS/M16"/>
</dbReference>
<evidence type="ECO:0000256" key="13">
    <source>
        <dbReference type="RuleBase" id="RU004447"/>
    </source>
</evidence>
<protein>
    <recommendedName>
        <fullName evidence="6">Mitochondrial-processing peptidase subunit alpha</fullName>
    </recommendedName>
    <alternativeName>
        <fullName evidence="11">Alpha-MPP</fullName>
    </alternativeName>
    <alternativeName>
        <fullName evidence="12">Inactive zinc metalloprotease alpha</fullName>
    </alternativeName>
</protein>
<evidence type="ECO:0000256" key="12">
    <source>
        <dbReference type="ARBA" id="ARBA00032315"/>
    </source>
</evidence>
<dbReference type="GO" id="GO:0004222">
    <property type="term" value="F:metalloendopeptidase activity"/>
    <property type="evidence" value="ECO:0007669"/>
    <property type="project" value="InterPro"/>
</dbReference>
<reference evidence="17" key="1">
    <citation type="submission" date="2025-08" db="UniProtKB">
        <authorList>
            <consortium name="RefSeq"/>
        </authorList>
    </citation>
    <scope>IDENTIFICATION</scope>
    <source>
        <strain evidence="17">15085-1641.00</strain>
        <tissue evidence="17">Whole body</tissue>
    </source>
</reference>
<dbReference type="GO" id="GO:0005743">
    <property type="term" value="C:mitochondrial inner membrane"/>
    <property type="evidence" value="ECO:0007669"/>
    <property type="project" value="UniProtKB-SubCell"/>
</dbReference>
<evidence type="ECO:0000256" key="1">
    <source>
        <dbReference type="ARBA" id="ARBA00002123"/>
    </source>
</evidence>
<dbReference type="FunFam" id="3.30.830.10:FF:000010">
    <property type="entry name" value="Mitochondrial-processing peptidase alpha subunit, mitochondrial"/>
    <property type="match status" value="1"/>
</dbReference>
<evidence type="ECO:0000256" key="2">
    <source>
        <dbReference type="ARBA" id="ARBA00004273"/>
    </source>
</evidence>
<dbReference type="GO" id="GO:0046872">
    <property type="term" value="F:metal ion binding"/>
    <property type="evidence" value="ECO:0007669"/>
    <property type="project" value="InterPro"/>
</dbReference>
<dbReference type="InterPro" id="IPR011765">
    <property type="entry name" value="Pept_M16_N"/>
</dbReference>
<organism evidence="16 17">
    <name type="scientific">Drosophila hydei</name>
    <name type="common">Fruit fly</name>
    <dbReference type="NCBI Taxonomy" id="7224"/>
    <lineage>
        <taxon>Eukaryota</taxon>
        <taxon>Metazoa</taxon>
        <taxon>Ecdysozoa</taxon>
        <taxon>Arthropoda</taxon>
        <taxon>Hexapoda</taxon>
        <taxon>Insecta</taxon>
        <taxon>Pterygota</taxon>
        <taxon>Neoptera</taxon>
        <taxon>Endopterygota</taxon>
        <taxon>Diptera</taxon>
        <taxon>Brachycera</taxon>
        <taxon>Muscomorpha</taxon>
        <taxon>Ephydroidea</taxon>
        <taxon>Drosophilidae</taxon>
        <taxon>Drosophila</taxon>
    </lineage>
</organism>
<dbReference type="InterPro" id="IPR001431">
    <property type="entry name" value="Pept_M16_Zn_BS"/>
</dbReference>
<gene>
    <name evidence="17" type="primary">LOC111599897</name>
</gene>
<dbReference type="KEGG" id="dhe:111599897"/>
<dbReference type="Proteomes" id="UP000504633">
    <property type="component" value="Unplaced"/>
</dbReference>
<feature type="domain" description="Peptidase M16 N-terminal" evidence="14">
    <location>
        <begin position="105"/>
        <end position="253"/>
    </location>
</feature>
<evidence type="ECO:0000259" key="15">
    <source>
        <dbReference type="Pfam" id="PF05193"/>
    </source>
</evidence>
<evidence type="ECO:0000256" key="9">
    <source>
        <dbReference type="ARBA" id="ARBA00023128"/>
    </source>
</evidence>
<dbReference type="OrthoDB" id="277191at2759"/>
<dbReference type="SUPFAM" id="SSF63411">
    <property type="entry name" value="LuxS/MPP-like metallohydrolase"/>
    <property type="match status" value="2"/>
</dbReference>
<evidence type="ECO:0000256" key="7">
    <source>
        <dbReference type="ARBA" id="ARBA00022792"/>
    </source>
</evidence>
<evidence type="ECO:0000256" key="10">
    <source>
        <dbReference type="ARBA" id="ARBA00023136"/>
    </source>
</evidence>
<keyword evidence="16" id="KW-1185">Reference proteome</keyword>
<dbReference type="PROSITE" id="PS00143">
    <property type="entry name" value="INSULINASE"/>
    <property type="match status" value="1"/>
</dbReference>
<accession>A0A6J1LW76</accession>
<keyword evidence="8" id="KW-0809">Transit peptide</keyword>
<feature type="domain" description="Peptidase M16 C-terminal" evidence="15">
    <location>
        <begin position="259"/>
        <end position="461"/>
    </location>
</feature>
<evidence type="ECO:0000256" key="3">
    <source>
        <dbReference type="ARBA" id="ARBA00004305"/>
    </source>
</evidence>
<evidence type="ECO:0000313" key="17">
    <source>
        <dbReference type="RefSeq" id="XP_023171488.2"/>
    </source>
</evidence>
<evidence type="ECO:0000256" key="4">
    <source>
        <dbReference type="ARBA" id="ARBA00007261"/>
    </source>
</evidence>
<keyword evidence="7" id="KW-0999">Mitochondrion inner membrane</keyword>
<evidence type="ECO:0000256" key="5">
    <source>
        <dbReference type="ARBA" id="ARBA00011587"/>
    </source>
</evidence>
<comment type="subcellular location">
    <subcellularLocation>
        <location evidence="2">Mitochondrion inner membrane</location>
    </subcellularLocation>
    <subcellularLocation>
        <location evidence="3">Mitochondrion matrix</location>
    </subcellularLocation>
</comment>
<sequence>MNVRSFTMLQTLRNSWRTFPRRFATKVTVVSGDEIGSGTGIGQITGRVRSKEGGPHKINTPSKDIVTYLPPLTEPLPNLPEAVYAKPLNESATTKVTTLVNGLRIASEPRYGQFCTVGLVLDSGPRYEVAYPSGVSHFLEKLAFNSTVNFPNKDAILKELEKNGGICDCQSSRDTLIYAASIDSRALESVTRLLADVTLRPTLSEQEVSLARRAVSFELETLGMRPEQEPILMDMIHAAAYKDNTLGLPKLCPPSNLEKIDRNILMNYLKYHHAPDRMVIAGVGVDHDELVEHVTKYFVEREAIWMKENLTNTAPDQVDTSQAQYTGGLIKEHCEIPIYAAAGLPELAHVVLGFEGCSHQDSDFVALCVLNIMMGGGGSFSAGGPGKGMYSRLYTKVLNRYHWMYSATAYNHAYVDTGLFCIHGSAPPQHMRDMVEVITRELMNMTTEPTNEELMRSKIQLQSMLLMNLESRPVVFEDVGRQVLVTGYRKRPEHFIKEIEKVTSADIQRVAQRLLNSVPSVAARGDIQNLPELKDITNALNNNGRSLGRRLSLFK</sequence>
<dbReference type="GeneID" id="111599897"/>
<dbReference type="GO" id="GO:0006627">
    <property type="term" value="P:protein processing involved in protein targeting to mitochondrion"/>
    <property type="evidence" value="ECO:0007669"/>
    <property type="project" value="TreeGrafter"/>
</dbReference>
<dbReference type="AlphaFoldDB" id="A0A6J1LW76"/>
<dbReference type="GO" id="GO:0005759">
    <property type="term" value="C:mitochondrial matrix"/>
    <property type="evidence" value="ECO:0007669"/>
    <property type="project" value="UniProtKB-SubCell"/>
</dbReference>
<dbReference type="RefSeq" id="XP_023171488.2">
    <property type="nucleotide sequence ID" value="XM_023315720.2"/>
</dbReference>
<dbReference type="FunFam" id="3.30.830.10:FF:000014">
    <property type="entry name" value="Mitochondrial-processing peptidase alpha subunit, mitochondrial"/>
    <property type="match status" value="1"/>
</dbReference>
<comment type="subunit">
    <text evidence="5">Heterodimer of PMPCA (alpha) and PMPCB (beta) subunits, forming the mitochondrial processing protease (MPP) in which PMPCA is involved in substrate recognition and binding and PMPCB is the catalytic subunit.</text>
</comment>
<name>A0A6J1LW76_DROHY</name>
<dbReference type="PANTHER" id="PTHR11851">
    <property type="entry name" value="METALLOPROTEASE"/>
    <property type="match status" value="1"/>
</dbReference>
<dbReference type="Pfam" id="PF05193">
    <property type="entry name" value="Peptidase_M16_C"/>
    <property type="match status" value="1"/>
</dbReference>
<dbReference type="InterPro" id="IPR007863">
    <property type="entry name" value="Peptidase_M16_C"/>
</dbReference>
<comment type="function">
    <text evidence="1">Substrate recognition and binding subunit of the essential mitochondrial processing protease (MPP), which cleaves the mitochondrial sequence off newly imported precursors proteins.</text>
</comment>
<evidence type="ECO:0000256" key="8">
    <source>
        <dbReference type="ARBA" id="ARBA00022946"/>
    </source>
</evidence>
<keyword evidence="10" id="KW-0472">Membrane</keyword>
<comment type="similarity">
    <text evidence="4 13">Belongs to the peptidase M16 family.</text>
</comment>
<dbReference type="InterPro" id="IPR050361">
    <property type="entry name" value="MPP/UQCRC_Complex"/>
</dbReference>